<evidence type="ECO:0000313" key="3">
    <source>
        <dbReference type="EMBL" id="CBY93389.1"/>
    </source>
</evidence>
<feature type="region of interest" description="Disordered" evidence="1">
    <location>
        <begin position="200"/>
        <end position="223"/>
    </location>
</feature>
<accession>E8ZJR8</accession>
<organism evidence="3 4">
    <name type="scientific">Mycoplasma haemofelis (strain Langford 1)</name>
    <name type="common">Haemobartonella felis</name>
    <dbReference type="NCBI Taxonomy" id="941640"/>
    <lineage>
        <taxon>Bacteria</taxon>
        <taxon>Bacillati</taxon>
        <taxon>Mycoplasmatota</taxon>
        <taxon>Mollicutes</taxon>
        <taxon>Mycoplasmataceae</taxon>
        <taxon>Mycoplasma</taxon>
    </lineage>
</organism>
<keyword evidence="2" id="KW-0812">Transmembrane</keyword>
<dbReference type="KEGG" id="mha:HF1_13810"/>
<keyword evidence="2" id="KW-0472">Membrane</keyword>
<keyword evidence="4" id="KW-1185">Reference proteome</keyword>
<keyword evidence="2" id="KW-1133">Transmembrane helix</keyword>
<feature type="transmembrane region" description="Helical" evidence="2">
    <location>
        <begin position="7"/>
        <end position="25"/>
    </location>
</feature>
<sequence>MDLIPQILSGVMVVGGAGTFVYYSVGQSNGTSISSHIKANHRTLISDPSKWQEKEALYKKLDEKSEEMISGVENRDSTKTKVWMKIRNWCEKTKNKVFVNYWDKTYQSFSQWCLEEINVQKKLELEGLEDGSSKLTELLKDYEESGSRFITGTGDGEGGKKKVTNNDLKDWCSKNKSITFKHEMDSTYLNVKKFCYLPKTGSAKSKDNSKAASEGSPSTAKRN</sequence>
<evidence type="ECO:0000313" key="4">
    <source>
        <dbReference type="Proteomes" id="UP000008637"/>
    </source>
</evidence>
<name>E8ZJR8_MYCHL</name>
<evidence type="ECO:0000256" key="2">
    <source>
        <dbReference type="SAM" id="Phobius"/>
    </source>
</evidence>
<dbReference type="Proteomes" id="UP000008637">
    <property type="component" value="Chromosome"/>
</dbReference>
<evidence type="ECO:0000256" key="1">
    <source>
        <dbReference type="SAM" id="MobiDB-lite"/>
    </source>
</evidence>
<proteinExistence type="predicted"/>
<dbReference type="HOGENOM" id="CLU_098620_2_0_14"/>
<protein>
    <submittedName>
        <fullName evidence="3">Uncharacterized protein</fullName>
    </submittedName>
</protein>
<dbReference type="EMBL" id="FR773153">
    <property type="protein sequence ID" value="CBY93389.1"/>
    <property type="molecule type" value="Genomic_DNA"/>
</dbReference>
<dbReference type="AlphaFoldDB" id="E8ZJR8"/>
<gene>
    <name evidence="3" type="ORF">HF1_13810</name>
</gene>
<reference evidence="3 4" key="1">
    <citation type="journal article" date="2011" name="J. Bacteriol.">
        <title>Complete genome sequence of Mycoplasma haemofelis, a hemotropic mycoplasma.</title>
        <authorList>
            <person name="Barker E.N."/>
            <person name="Helps C.R."/>
            <person name="Peters I.R."/>
            <person name="Darby A.C."/>
            <person name="Radford A.D."/>
            <person name="Tasker S."/>
        </authorList>
    </citation>
    <scope>NUCLEOTIDE SEQUENCE [LARGE SCALE GENOMIC DNA]</scope>
    <source>
        <strain evidence="3 4">Langford 1</strain>
    </source>
</reference>